<dbReference type="InterPro" id="IPR039422">
    <property type="entry name" value="MarR/SlyA-like"/>
</dbReference>
<dbReference type="InterPro" id="IPR036390">
    <property type="entry name" value="WH_DNA-bd_sf"/>
</dbReference>
<dbReference type="PROSITE" id="PS50995">
    <property type="entry name" value="HTH_MARR_2"/>
    <property type="match status" value="1"/>
</dbReference>
<accession>A0A545ADW8</accession>
<dbReference type="PRINTS" id="PR00598">
    <property type="entry name" value="HTHMARR"/>
</dbReference>
<dbReference type="SUPFAM" id="SSF46785">
    <property type="entry name" value="Winged helix' DNA-binding domain"/>
    <property type="match status" value="1"/>
</dbReference>
<dbReference type="AlphaFoldDB" id="A0A545ADW8"/>
<dbReference type="OrthoDB" id="162531at2"/>
<comment type="caution">
    <text evidence="2">The sequence shown here is derived from an EMBL/GenBank/DDBJ whole genome shotgun (WGS) entry which is preliminary data.</text>
</comment>
<name>A0A545ADW8_9ACTN</name>
<dbReference type="InterPro" id="IPR036388">
    <property type="entry name" value="WH-like_DNA-bd_sf"/>
</dbReference>
<dbReference type="PANTHER" id="PTHR33164:SF106">
    <property type="entry name" value="TRANSCRIPTIONAL REGULATORY PROTEIN"/>
    <property type="match status" value="1"/>
</dbReference>
<dbReference type="PANTHER" id="PTHR33164">
    <property type="entry name" value="TRANSCRIPTIONAL REGULATOR, MARR FAMILY"/>
    <property type="match status" value="1"/>
</dbReference>
<dbReference type="InParanoid" id="A0A545ADW8"/>
<evidence type="ECO:0000259" key="1">
    <source>
        <dbReference type="PROSITE" id="PS50995"/>
    </source>
</evidence>
<dbReference type="SMART" id="SM00347">
    <property type="entry name" value="HTH_MARR"/>
    <property type="match status" value="1"/>
</dbReference>
<keyword evidence="3" id="KW-1185">Reference proteome</keyword>
<organism evidence="2 3">
    <name type="scientific">Cryptosporangium phraense</name>
    <dbReference type="NCBI Taxonomy" id="2593070"/>
    <lineage>
        <taxon>Bacteria</taxon>
        <taxon>Bacillati</taxon>
        <taxon>Actinomycetota</taxon>
        <taxon>Actinomycetes</taxon>
        <taxon>Cryptosporangiales</taxon>
        <taxon>Cryptosporangiaceae</taxon>
        <taxon>Cryptosporangium</taxon>
    </lineage>
</organism>
<feature type="domain" description="HTH marR-type" evidence="1">
    <location>
        <begin position="10"/>
        <end position="146"/>
    </location>
</feature>
<gene>
    <name evidence="2" type="ORF">FL583_39630</name>
</gene>
<dbReference type="Pfam" id="PF12802">
    <property type="entry name" value="MarR_2"/>
    <property type="match status" value="1"/>
</dbReference>
<dbReference type="GO" id="GO:0003700">
    <property type="term" value="F:DNA-binding transcription factor activity"/>
    <property type="evidence" value="ECO:0007669"/>
    <property type="project" value="InterPro"/>
</dbReference>
<dbReference type="Gene3D" id="1.10.10.10">
    <property type="entry name" value="Winged helix-like DNA-binding domain superfamily/Winged helix DNA-binding domain"/>
    <property type="match status" value="1"/>
</dbReference>
<sequence>MQLVDDRERTRELGRELRRYFIEARLVSQAFAELHGLHATDLQALIEVMDAEGRGSPLTPGLLGAALGLSSGATTAVIDRLETLGHLRRVREGADRRRVYLHYDEDGMALAREFFGPLQERILEVVQQFSAEDVEVAHRFLVAVVDAAAAHRRSVQAP</sequence>
<reference evidence="2 3" key="1">
    <citation type="submission" date="2019-07" db="EMBL/GenBank/DDBJ databases">
        <title>Cryptosporangium phraense sp. nov., isolated from plant litter.</title>
        <authorList>
            <person name="Suriyachadkun C."/>
        </authorList>
    </citation>
    <scope>NUCLEOTIDE SEQUENCE [LARGE SCALE GENOMIC DNA]</scope>
    <source>
        <strain evidence="2 3">A-T 5661</strain>
    </source>
</reference>
<proteinExistence type="predicted"/>
<dbReference type="GO" id="GO:0006950">
    <property type="term" value="P:response to stress"/>
    <property type="evidence" value="ECO:0007669"/>
    <property type="project" value="TreeGrafter"/>
</dbReference>
<dbReference type="InterPro" id="IPR000835">
    <property type="entry name" value="HTH_MarR-typ"/>
</dbReference>
<evidence type="ECO:0000313" key="3">
    <source>
        <dbReference type="Proteomes" id="UP000317982"/>
    </source>
</evidence>
<evidence type="ECO:0000313" key="2">
    <source>
        <dbReference type="EMBL" id="TQS39521.1"/>
    </source>
</evidence>
<protein>
    <submittedName>
        <fullName evidence="2">MarR family transcriptional regulator</fullName>
    </submittedName>
</protein>
<dbReference type="Proteomes" id="UP000317982">
    <property type="component" value="Unassembled WGS sequence"/>
</dbReference>
<dbReference type="EMBL" id="VIRS01000071">
    <property type="protein sequence ID" value="TQS39521.1"/>
    <property type="molecule type" value="Genomic_DNA"/>
</dbReference>